<reference evidence="2" key="1">
    <citation type="submission" date="2013-06" db="EMBL/GenBank/DDBJ databases">
        <title>Complete Genome Sequence of Hyperthermophilic Palaeococcus pacificus DY20341T, Isolated from a Deep-Sea Hydrothermal Sediments.</title>
        <authorList>
            <person name="Zeng X."/>
            <person name="Shao Z."/>
        </authorList>
    </citation>
    <scope>NUCLEOTIDE SEQUENCE [LARGE SCALE GENOMIC DNA]</scope>
    <source>
        <strain evidence="2">DY20341</strain>
    </source>
</reference>
<dbReference type="InterPro" id="IPR049804">
    <property type="entry name" value="Choice_anch_L"/>
</dbReference>
<dbReference type="GeneID" id="24842206"/>
<dbReference type="RefSeq" id="WP_236626969.1">
    <property type="nucleotide sequence ID" value="NZ_CP006019.1"/>
</dbReference>
<reference evidence="1 2" key="2">
    <citation type="journal article" date="2015" name="Genome Announc.">
        <title>Complete Genome Sequence of Hyperthermophilic Piezophilic Archaeon Palaeococcus pacificus DY20341T, Isolated from Deep-Sea Hydrothermal Sediments.</title>
        <authorList>
            <person name="Zeng X."/>
            <person name="Jebbar M."/>
            <person name="Shao Z."/>
        </authorList>
    </citation>
    <scope>NUCLEOTIDE SEQUENCE [LARGE SCALE GENOMIC DNA]</scope>
    <source>
        <strain evidence="1 2">DY20341</strain>
    </source>
</reference>
<dbReference type="KEGG" id="ppac:PAP_05420"/>
<dbReference type="HOGENOM" id="CLU_788995_0_0_2"/>
<proteinExistence type="predicted"/>
<gene>
    <name evidence="1" type="ORF">PAP_05420</name>
</gene>
<dbReference type="NCBIfam" id="NF038133">
    <property type="entry name" value="choice_anch_L"/>
    <property type="match status" value="1"/>
</dbReference>
<organism evidence="1 2">
    <name type="scientific">Palaeococcus pacificus DY20341</name>
    <dbReference type="NCBI Taxonomy" id="1343739"/>
    <lineage>
        <taxon>Archaea</taxon>
        <taxon>Methanobacteriati</taxon>
        <taxon>Methanobacteriota</taxon>
        <taxon>Thermococci</taxon>
        <taxon>Thermococcales</taxon>
        <taxon>Thermococcaceae</taxon>
        <taxon>Palaeococcus</taxon>
    </lineage>
</organism>
<evidence type="ECO:0000313" key="1">
    <source>
        <dbReference type="EMBL" id="AIF69487.1"/>
    </source>
</evidence>
<protein>
    <submittedName>
        <fullName evidence="1">Uncharacterized protein</fullName>
    </submittedName>
</protein>
<dbReference type="STRING" id="1343739.PAP_05420"/>
<evidence type="ECO:0000313" key="2">
    <source>
        <dbReference type="Proteomes" id="UP000027981"/>
    </source>
</evidence>
<dbReference type="AlphaFoldDB" id="A0A075LU48"/>
<name>A0A075LU48_9EURY</name>
<keyword evidence="2" id="KW-1185">Reference proteome</keyword>
<dbReference type="Proteomes" id="UP000027981">
    <property type="component" value="Chromosome"/>
</dbReference>
<sequence>MNKKLLSLWIVGLFLISLGVIPAFLGSFAVGQGGVVTRDATQEALAILSEDSKNTLVKAEFKGVDSQILIATANKQGFPIDGNSYLILSTGNAEDVLSGDSSVGISSGLNGVSIPDGHPVFSSTINDVATLKITLRVPRDAKTLTFKWKFGSDEIPSYVGSYRDYFRAYVVLPNGSTKDLALLPNGDIPYVGGDILNYTNIPDPDDVALNEVTAIFTGTLDVTEYRNQEITIVFQVADEWDSVVDTAAFIDDLRFERVSPAVTYLSLLTLTQLWTKYFFNYYDEFNGLYANATELGVDNETLQKALELHNSAIEHIQHAWRTEDLEEIRARIWIRIQLLPRISDTRKAYLKEKEAVELLREAIEKMT</sequence>
<dbReference type="EMBL" id="CP006019">
    <property type="protein sequence ID" value="AIF69487.1"/>
    <property type="molecule type" value="Genomic_DNA"/>
</dbReference>
<dbReference type="eggNOG" id="arCOG14720">
    <property type="taxonomic scope" value="Archaea"/>
</dbReference>
<accession>A0A075LU48</accession>